<proteinExistence type="predicted"/>
<feature type="non-terminal residue" evidence="1">
    <location>
        <position position="56"/>
    </location>
</feature>
<dbReference type="Proteomes" id="UP001529510">
    <property type="component" value="Unassembled WGS sequence"/>
</dbReference>
<name>A0ABD0RL72_CIRMR</name>
<sequence length="56" mass="5815">TGVAGVSGVSGLGCGRKCIRRKNTCQMGCADQSAVVTPDKGNKPKEKERADFCCPV</sequence>
<reference evidence="1 2" key="1">
    <citation type="submission" date="2024-05" db="EMBL/GenBank/DDBJ databases">
        <title>Genome sequencing and assembly of Indian major carp, Cirrhinus mrigala (Hamilton, 1822).</title>
        <authorList>
            <person name="Mohindra V."/>
            <person name="Chowdhury L.M."/>
            <person name="Lal K."/>
            <person name="Jena J.K."/>
        </authorList>
    </citation>
    <scope>NUCLEOTIDE SEQUENCE [LARGE SCALE GENOMIC DNA]</scope>
    <source>
        <strain evidence="1">CM1030</strain>
        <tissue evidence="1">Blood</tissue>
    </source>
</reference>
<evidence type="ECO:0000313" key="1">
    <source>
        <dbReference type="EMBL" id="KAL0199297.1"/>
    </source>
</evidence>
<dbReference type="AlphaFoldDB" id="A0ABD0RL72"/>
<keyword evidence="2" id="KW-1185">Reference proteome</keyword>
<feature type="non-terminal residue" evidence="1">
    <location>
        <position position="1"/>
    </location>
</feature>
<accession>A0ABD0RL72</accession>
<comment type="caution">
    <text evidence="1">The sequence shown here is derived from an EMBL/GenBank/DDBJ whole genome shotgun (WGS) entry which is preliminary data.</text>
</comment>
<organism evidence="1 2">
    <name type="scientific">Cirrhinus mrigala</name>
    <name type="common">Mrigala</name>
    <dbReference type="NCBI Taxonomy" id="683832"/>
    <lineage>
        <taxon>Eukaryota</taxon>
        <taxon>Metazoa</taxon>
        <taxon>Chordata</taxon>
        <taxon>Craniata</taxon>
        <taxon>Vertebrata</taxon>
        <taxon>Euteleostomi</taxon>
        <taxon>Actinopterygii</taxon>
        <taxon>Neopterygii</taxon>
        <taxon>Teleostei</taxon>
        <taxon>Ostariophysi</taxon>
        <taxon>Cypriniformes</taxon>
        <taxon>Cyprinidae</taxon>
        <taxon>Labeoninae</taxon>
        <taxon>Labeonini</taxon>
        <taxon>Cirrhinus</taxon>
    </lineage>
</organism>
<gene>
    <name evidence="1" type="ORF">M9458_007837</name>
</gene>
<protein>
    <submittedName>
        <fullName evidence="1">Uncharacterized protein</fullName>
    </submittedName>
</protein>
<evidence type="ECO:0000313" key="2">
    <source>
        <dbReference type="Proteomes" id="UP001529510"/>
    </source>
</evidence>
<dbReference type="EMBL" id="JAMKFB020000003">
    <property type="protein sequence ID" value="KAL0199297.1"/>
    <property type="molecule type" value="Genomic_DNA"/>
</dbReference>